<sequence length="470" mass="54121">MAPDSDFKSDLAAEICSFSARSVSCPHRHFSRPFLDWYRLFGVEQDAGIDSIRRRYLKLALQLHPDKNAHPKAEIAFKLVSEGYGCLIDNVKRRAFDLDRMKKFCPDCNTIPYRNLSSARNSNPLNLFENCLRANNSREFSQRFNNSPDCLMNNSRFHHRNHKESPIFNPSDYVCQGYPHFRTRIHPKPQSYRCFRTGNSLKYEQGRGKYEYPVFEMSRSERRFDLDNRSIVIDNKNLLNGKLKELVPFGIEVDFRREKEDGGEDAKPAHEKQRASSPSPIPPLFPPSPAVFWSLHLVFFSFWSLSSLALTNEEDASGIAVVVATIEQCCEDSRGIEVPGKRYRSLINGYNLQDVVITGDDGVIDGQGLVWWNWFSSHSLNYSRPHLVEFEDSKYIVVSNLTFLNTPAYNIHPVYCSNVYIYNISVSAPSESPHTVGIVPDSSDHFIFFEFLDLFRRFWLFGLCNPTALF</sequence>
<dbReference type="PANTHER" id="PTHR31339:SF15">
    <property type="entry name" value="PECTIN LYASE-LIKE SUPERFAMILY PROTEIN"/>
    <property type="match status" value="1"/>
</dbReference>
<dbReference type="Pfam" id="PF00226">
    <property type="entry name" value="DnaJ"/>
    <property type="match status" value="1"/>
</dbReference>
<dbReference type="SMART" id="SM00271">
    <property type="entry name" value="DnaJ"/>
    <property type="match status" value="1"/>
</dbReference>
<keyword evidence="5" id="KW-1185">Reference proteome</keyword>
<dbReference type="PANTHER" id="PTHR31339">
    <property type="entry name" value="PECTIN LYASE-RELATED"/>
    <property type="match status" value="1"/>
</dbReference>
<reference evidence="4 5" key="1">
    <citation type="journal article" date="2021" name="Hortic Res">
        <title>The domestication of Cucurbita argyrosperma as revealed by the genome of its wild relative.</title>
        <authorList>
            <person name="Barrera-Redondo J."/>
            <person name="Sanchez-de la Vega G."/>
            <person name="Aguirre-Liguori J.A."/>
            <person name="Castellanos-Morales G."/>
            <person name="Gutierrez-Guerrero Y.T."/>
            <person name="Aguirre-Dugua X."/>
            <person name="Aguirre-Planter E."/>
            <person name="Tenaillon M.I."/>
            <person name="Lira-Saade R."/>
            <person name="Eguiarte L.E."/>
        </authorList>
    </citation>
    <scope>NUCLEOTIDE SEQUENCE [LARGE SCALE GENOMIC DNA]</scope>
    <source>
        <strain evidence="4">JBR-2021</strain>
    </source>
</reference>
<evidence type="ECO:0000259" key="3">
    <source>
        <dbReference type="PROSITE" id="PS50076"/>
    </source>
</evidence>
<dbReference type="PROSITE" id="PS50076">
    <property type="entry name" value="DNAJ_2"/>
    <property type="match status" value="1"/>
</dbReference>
<accession>A0AAV6MKR6</accession>
<comment type="similarity">
    <text evidence="1">Belongs to the glycosyl hydrolase 28 family.</text>
</comment>
<keyword evidence="1" id="KW-0326">Glycosidase</keyword>
<dbReference type="Proteomes" id="UP000685013">
    <property type="component" value="Chromosome 14"/>
</dbReference>
<feature type="domain" description="J" evidence="3">
    <location>
        <begin position="36"/>
        <end position="100"/>
    </location>
</feature>
<feature type="non-terminal residue" evidence="4">
    <location>
        <position position="1"/>
    </location>
</feature>
<dbReference type="CDD" id="cd06257">
    <property type="entry name" value="DnaJ"/>
    <property type="match status" value="1"/>
</dbReference>
<dbReference type="AlphaFoldDB" id="A0AAV6MKR6"/>
<dbReference type="EMBL" id="JAGKQH010000014">
    <property type="protein sequence ID" value="KAG6582194.1"/>
    <property type="molecule type" value="Genomic_DNA"/>
</dbReference>
<feature type="compositionally biased region" description="Basic and acidic residues" evidence="2">
    <location>
        <begin position="258"/>
        <end position="274"/>
    </location>
</feature>
<dbReference type="InterPro" id="IPR000743">
    <property type="entry name" value="Glyco_hydro_28"/>
</dbReference>
<comment type="caution">
    <text evidence="4">The sequence shown here is derived from an EMBL/GenBank/DDBJ whole genome shotgun (WGS) entry which is preliminary data.</text>
</comment>
<evidence type="ECO:0000256" key="1">
    <source>
        <dbReference type="RuleBase" id="RU361169"/>
    </source>
</evidence>
<feature type="region of interest" description="Disordered" evidence="2">
    <location>
        <begin position="258"/>
        <end position="280"/>
    </location>
</feature>
<organism evidence="4 5">
    <name type="scientific">Cucurbita argyrosperma subsp. sororia</name>
    <dbReference type="NCBI Taxonomy" id="37648"/>
    <lineage>
        <taxon>Eukaryota</taxon>
        <taxon>Viridiplantae</taxon>
        <taxon>Streptophyta</taxon>
        <taxon>Embryophyta</taxon>
        <taxon>Tracheophyta</taxon>
        <taxon>Spermatophyta</taxon>
        <taxon>Magnoliopsida</taxon>
        <taxon>eudicotyledons</taxon>
        <taxon>Gunneridae</taxon>
        <taxon>Pentapetalae</taxon>
        <taxon>rosids</taxon>
        <taxon>fabids</taxon>
        <taxon>Cucurbitales</taxon>
        <taxon>Cucurbitaceae</taxon>
        <taxon>Cucurbiteae</taxon>
        <taxon>Cucurbita</taxon>
    </lineage>
</organism>
<dbReference type="InterPro" id="IPR051801">
    <property type="entry name" value="GH28_Enzymes"/>
</dbReference>
<evidence type="ECO:0000256" key="2">
    <source>
        <dbReference type="SAM" id="MobiDB-lite"/>
    </source>
</evidence>
<protein>
    <submittedName>
        <fullName evidence="4">Polygalacturonase</fullName>
    </submittedName>
</protein>
<dbReference type="GO" id="GO:0005975">
    <property type="term" value="P:carbohydrate metabolic process"/>
    <property type="evidence" value="ECO:0007669"/>
    <property type="project" value="InterPro"/>
</dbReference>
<evidence type="ECO:0000313" key="4">
    <source>
        <dbReference type="EMBL" id="KAG6582194.1"/>
    </source>
</evidence>
<dbReference type="InterPro" id="IPR001623">
    <property type="entry name" value="DnaJ_domain"/>
</dbReference>
<dbReference type="Pfam" id="PF00295">
    <property type="entry name" value="Glyco_hydro_28"/>
    <property type="match status" value="1"/>
</dbReference>
<proteinExistence type="inferred from homology"/>
<gene>
    <name evidence="4" type="ORF">SDJN03_22196</name>
</gene>
<name>A0AAV6MKR6_9ROSI</name>
<dbReference type="GO" id="GO:0004650">
    <property type="term" value="F:polygalacturonase activity"/>
    <property type="evidence" value="ECO:0007669"/>
    <property type="project" value="InterPro"/>
</dbReference>
<keyword evidence="1" id="KW-0378">Hydrolase</keyword>
<evidence type="ECO:0000313" key="5">
    <source>
        <dbReference type="Proteomes" id="UP000685013"/>
    </source>
</evidence>